<organism evidence="3 4">
    <name type="scientific">Haliangium ochraceum (strain DSM 14365 / JCM 11303 / SMP-2)</name>
    <dbReference type="NCBI Taxonomy" id="502025"/>
    <lineage>
        <taxon>Bacteria</taxon>
        <taxon>Pseudomonadati</taxon>
        <taxon>Myxococcota</taxon>
        <taxon>Polyangia</taxon>
        <taxon>Haliangiales</taxon>
        <taxon>Kofleriaceae</taxon>
        <taxon>Haliangium</taxon>
    </lineage>
</organism>
<evidence type="ECO:0000256" key="1">
    <source>
        <dbReference type="SAM" id="Phobius"/>
    </source>
</evidence>
<dbReference type="InterPro" id="IPR019196">
    <property type="entry name" value="ABC_transp_unknown"/>
</dbReference>
<dbReference type="Proteomes" id="UP000001880">
    <property type="component" value="Chromosome"/>
</dbReference>
<dbReference type="AlphaFoldDB" id="D0LL58"/>
<dbReference type="InterPro" id="IPR029062">
    <property type="entry name" value="Class_I_gatase-like"/>
</dbReference>
<feature type="transmembrane region" description="Helical" evidence="1">
    <location>
        <begin position="35"/>
        <end position="59"/>
    </location>
</feature>
<keyword evidence="1" id="KW-0812">Transmembrane</keyword>
<evidence type="ECO:0000313" key="4">
    <source>
        <dbReference type="Proteomes" id="UP000001880"/>
    </source>
</evidence>
<dbReference type="SUPFAM" id="SSF52317">
    <property type="entry name" value="Class I glutamine amidotransferase-like"/>
    <property type="match status" value="1"/>
</dbReference>
<dbReference type="RefSeq" id="WP_012831146.1">
    <property type="nucleotide sequence ID" value="NC_013440.1"/>
</dbReference>
<proteinExistence type="predicted"/>
<dbReference type="EMBL" id="CP001804">
    <property type="protein sequence ID" value="ACY18554.1"/>
    <property type="molecule type" value="Genomic_DNA"/>
</dbReference>
<keyword evidence="4" id="KW-1185">Reference proteome</keyword>
<dbReference type="KEGG" id="hoh:Hoch_6079"/>
<feature type="transmembrane region" description="Helical" evidence="1">
    <location>
        <begin position="116"/>
        <end position="137"/>
    </location>
</feature>
<protein>
    <submittedName>
        <fullName evidence="3">ABC-type uncharacterized transport system</fullName>
    </submittedName>
</protein>
<feature type="transmembrane region" description="Helical" evidence="1">
    <location>
        <begin position="71"/>
        <end position="88"/>
    </location>
</feature>
<dbReference type="Pfam" id="PF09822">
    <property type="entry name" value="ABC_transp_aux"/>
    <property type="match status" value="1"/>
</dbReference>
<gene>
    <name evidence="3" type="ordered locus">Hoch_6079</name>
</gene>
<keyword evidence="1" id="KW-1133">Transmembrane helix</keyword>
<sequence length="674" mass="73487">MAMRTASPWWLSALFAVGLAGLLVGERALPHLELVRVLCSGGGMFLVLLVTGLRLFTTLNTRGDRRRVERALLWCQLGVLGALLLYLLTSDFGRGLVGADALTGDALERYLVPLQVLWAVAMGVSLVPMLMIELSLGTARRTRLSLRDIRSSEVAQEAVEAFRVRESGAAGLSVAFAAALLMVTCNVAEQRNIRRDLSYFKTSSPGESTIRIAQSPPAAVRVMMFLPAVSTVKSEVRGYMESLVAAGGRIQLEDHDLYASAEEAKDFRVSSEGTIVFAHDGKVEKIHLTVDPANAGDLAARSQLREFDSMVNRALLKVVRPRRKAYITAGHGEMSDEENRWGHSGGPEITLLESALSALNYTVEPLGLMDGLGDGVPDDASLVLVLAPRAPLTDAELVALDEYLDGGGKLLFVLDPDSQASLGVLESRLGVRFLPEPITDDRSFVPRARNPTDHRIIRTDRVSSHASVSSIASGVGRGMLFIESGSLEPVDLSRKDGTRREFTVRSSQQAFADMNDNYMFDGLSEKRQMYPLVAAIERRASVATAAPAPAGGAEAEDDPEAASERARARLLAEAEASASSMRALVFSDADIFLDIHQSQWPRISLLIADSLKWLGGEEYLAGEIESERDVLIEHARSEDALWFYATLVGAPLLVLGFGVWFGWWRRQRTQRRPS</sequence>
<dbReference type="OrthoDB" id="5483596at2"/>
<reference evidence="3 4" key="1">
    <citation type="journal article" date="2010" name="Stand. Genomic Sci.">
        <title>Complete genome sequence of Haliangium ochraceum type strain (SMP-2).</title>
        <authorList>
            <consortium name="US DOE Joint Genome Institute (JGI-PGF)"/>
            <person name="Ivanova N."/>
            <person name="Daum C."/>
            <person name="Lang E."/>
            <person name="Abt B."/>
            <person name="Kopitz M."/>
            <person name="Saunders E."/>
            <person name="Lapidus A."/>
            <person name="Lucas S."/>
            <person name="Glavina Del Rio T."/>
            <person name="Nolan M."/>
            <person name="Tice H."/>
            <person name="Copeland A."/>
            <person name="Cheng J.F."/>
            <person name="Chen F."/>
            <person name="Bruce D."/>
            <person name="Goodwin L."/>
            <person name="Pitluck S."/>
            <person name="Mavromatis K."/>
            <person name="Pati A."/>
            <person name="Mikhailova N."/>
            <person name="Chen A."/>
            <person name="Palaniappan K."/>
            <person name="Land M."/>
            <person name="Hauser L."/>
            <person name="Chang Y.J."/>
            <person name="Jeffries C.D."/>
            <person name="Detter J.C."/>
            <person name="Brettin T."/>
            <person name="Rohde M."/>
            <person name="Goker M."/>
            <person name="Bristow J."/>
            <person name="Markowitz V."/>
            <person name="Eisen J.A."/>
            <person name="Hugenholtz P."/>
            <person name="Kyrpides N.C."/>
            <person name="Klenk H.P."/>
        </authorList>
    </citation>
    <scope>NUCLEOTIDE SEQUENCE [LARGE SCALE GENOMIC DNA]</scope>
    <source>
        <strain evidence="4">DSM 14365 / CIP 107738 / JCM 11303 / AJ 13395 / SMP-2</strain>
    </source>
</reference>
<dbReference type="STRING" id="502025.Hoch_6079"/>
<feature type="transmembrane region" description="Helical" evidence="1">
    <location>
        <begin position="641"/>
        <end position="664"/>
    </location>
</feature>
<evidence type="ECO:0000313" key="3">
    <source>
        <dbReference type="EMBL" id="ACY18554.1"/>
    </source>
</evidence>
<dbReference type="HOGENOM" id="CLU_407571_0_0_7"/>
<accession>D0LL58</accession>
<feature type="transmembrane region" description="Helical" evidence="1">
    <location>
        <begin position="169"/>
        <end position="189"/>
    </location>
</feature>
<name>D0LL58_HALO1</name>
<dbReference type="eggNOG" id="COG3225">
    <property type="taxonomic scope" value="Bacteria"/>
</dbReference>
<evidence type="ECO:0000259" key="2">
    <source>
        <dbReference type="Pfam" id="PF09822"/>
    </source>
</evidence>
<feature type="domain" description="ABC-type uncharacterised transport system" evidence="2">
    <location>
        <begin position="322"/>
        <end position="595"/>
    </location>
</feature>
<keyword evidence="1" id="KW-0472">Membrane</keyword>